<dbReference type="Gene3D" id="1.20.1720.10">
    <property type="entry name" value="Multidrug resistance protein D"/>
    <property type="match status" value="1"/>
</dbReference>
<sequence length="473" mass="50047">MAEDEKNKWLIFACVALGVFMSTLDSSIVNIALPYIMQDMGTGVETIQWVVVGYLLTISSLLLTFGRLSDIRGKRMVYTGGFLIFTAGSGLCAMAQTPLFLIISRVVQACGAAMLMACSPALIVDTFPVRERGKALGMVGAVVAAGLTAGPVAGGILLDLFSWRFIFYINIPIGIGAALAGSLILKNGQSDPGSLEPMDKTGSLLQAVSLVCLIVVLTHLNQWQFFSAKTMGFLLTFAMASLGFVWNETQTLYPLFDPALLKIRLFVLPVITSAILFGTLFVIVFMMPFFLVHPCGLSASATGLIMITPFILLFFISPVSGALYNRTGSRGPCSLGMTILALALFAFARIEPSSGMTAIVSYLALAGTGTALFVSPNNTAAMGAVPANRRGIASATVATARNLGMVIGVATAGLIFTGTFTSLNHGTPFQTYSSSVEPMFMAGFHRAMAAGAIMACLGSILSFLRGDDRPRVH</sequence>
<dbReference type="NCBIfam" id="TIGR00711">
    <property type="entry name" value="efflux_EmrB"/>
    <property type="match status" value="1"/>
</dbReference>
<dbReference type="InterPro" id="IPR011701">
    <property type="entry name" value="MFS"/>
</dbReference>
<dbReference type="InterPro" id="IPR004638">
    <property type="entry name" value="EmrB-like"/>
</dbReference>
<dbReference type="InterPro" id="IPR020846">
    <property type="entry name" value="MFS_dom"/>
</dbReference>
<comment type="subcellular location">
    <subcellularLocation>
        <location evidence="1">Cell membrane</location>
        <topology evidence="1">Multi-pass membrane protein</topology>
    </subcellularLocation>
</comment>
<evidence type="ECO:0000256" key="6">
    <source>
        <dbReference type="ARBA" id="ARBA00022989"/>
    </source>
</evidence>
<dbReference type="KEGG" id="dat:HRM2_08960"/>
<evidence type="ECO:0000256" key="8">
    <source>
        <dbReference type="SAM" id="Phobius"/>
    </source>
</evidence>
<keyword evidence="11" id="KW-1185">Reference proteome</keyword>
<feature type="transmembrane region" description="Helical" evidence="8">
    <location>
        <begin position="303"/>
        <end position="324"/>
    </location>
</feature>
<dbReference type="PANTHER" id="PTHR42718">
    <property type="entry name" value="MAJOR FACILITATOR SUPERFAMILY MULTIDRUG TRANSPORTER MFSC"/>
    <property type="match status" value="1"/>
</dbReference>
<reference evidence="10 11" key="1">
    <citation type="journal article" date="2009" name="Environ. Microbiol.">
        <title>Genome sequence of Desulfobacterium autotrophicum HRM2, a marine sulfate reducer oxidizing organic carbon completely to carbon dioxide.</title>
        <authorList>
            <person name="Strittmatter A.W."/>
            <person name="Liesegang H."/>
            <person name="Rabus R."/>
            <person name="Decker I."/>
            <person name="Amann J."/>
            <person name="Andres S."/>
            <person name="Henne A."/>
            <person name="Fricke W.F."/>
            <person name="Martinez-Arias R."/>
            <person name="Bartels D."/>
            <person name="Goesmann A."/>
            <person name="Krause L."/>
            <person name="Puehler A."/>
            <person name="Klenk H.P."/>
            <person name="Richter M."/>
            <person name="Schuler M."/>
            <person name="Gloeckner F.O."/>
            <person name="Meyerdierks A."/>
            <person name="Gottschalk G."/>
            <person name="Amann R."/>
        </authorList>
    </citation>
    <scope>NUCLEOTIDE SEQUENCE [LARGE SCALE GENOMIC DNA]</scope>
    <source>
        <strain evidence="11">ATCC 43914 / DSM 3382 / HRM2</strain>
    </source>
</reference>
<dbReference type="PRINTS" id="PR01036">
    <property type="entry name" value="TCRTETB"/>
</dbReference>
<dbReference type="PANTHER" id="PTHR42718:SF9">
    <property type="entry name" value="MAJOR FACILITATOR SUPERFAMILY MULTIDRUG TRANSPORTER MFSC"/>
    <property type="match status" value="1"/>
</dbReference>
<keyword evidence="6 8" id="KW-1133">Transmembrane helix</keyword>
<keyword evidence="7 8" id="KW-0472">Membrane</keyword>
<dbReference type="EMBL" id="CP001087">
    <property type="protein sequence ID" value="ACN14009.1"/>
    <property type="molecule type" value="Genomic_DNA"/>
</dbReference>
<dbReference type="HOGENOM" id="CLU_000960_28_3_7"/>
<dbReference type="InterPro" id="IPR036259">
    <property type="entry name" value="MFS_trans_sf"/>
</dbReference>
<accession>C0QKD8</accession>
<dbReference type="AlphaFoldDB" id="C0QKD8"/>
<dbReference type="STRING" id="177437.HRM2_08960"/>
<feature type="transmembrane region" description="Helical" evidence="8">
    <location>
        <begin position="204"/>
        <end position="220"/>
    </location>
</feature>
<evidence type="ECO:0000259" key="9">
    <source>
        <dbReference type="PROSITE" id="PS50850"/>
    </source>
</evidence>
<evidence type="ECO:0000256" key="2">
    <source>
        <dbReference type="ARBA" id="ARBA00008537"/>
    </source>
</evidence>
<dbReference type="eggNOG" id="COG0477">
    <property type="taxonomic scope" value="Bacteria"/>
</dbReference>
<feature type="domain" description="Major facilitator superfamily (MFS) profile" evidence="9">
    <location>
        <begin position="11"/>
        <end position="470"/>
    </location>
</feature>
<feature type="transmembrane region" description="Helical" evidence="8">
    <location>
        <begin position="135"/>
        <end position="153"/>
    </location>
</feature>
<evidence type="ECO:0000256" key="3">
    <source>
        <dbReference type="ARBA" id="ARBA00022448"/>
    </source>
</evidence>
<dbReference type="RefSeq" id="WP_012663249.1">
    <property type="nucleotide sequence ID" value="NC_012108.1"/>
</dbReference>
<feature type="transmembrane region" description="Helical" evidence="8">
    <location>
        <begin position="403"/>
        <end position="423"/>
    </location>
</feature>
<name>C0QKD8_DESAH</name>
<feature type="transmembrane region" description="Helical" evidence="8">
    <location>
        <begin position="165"/>
        <end position="184"/>
    </location>
</feature>
<evidence type="ECO:0000256" key="7">
    <source>
        <dbReference type="ARBA" id="ARBA00023136"/>
    </source>
</evidence>
<dbReference type="Gene3D" id="1.20.1250.20">
    <property type="entry name" value="MFS general substrate transporter like domains"/>
    <property type="match status" value="1"/>
</dbReference>
<dbReference type="GO" id="GO:0022857">
    <property type="term" value="F:transmembrane transporter activity"/>
    <property type="evidence" value="ECO:0007669"/>
    <property type="project" value="InterPro"/>
</dbReference>
<proteinExistence type="inferred from homology"/>
<feature type="transmembrane region" description="Helical" evidence="8">
    <location>
        <begin position="443"/>
        <end position="464"/>
    </location>
</feature>
<dbReference type="CDD" id="cd17321">
    <property type="entry name" value="MFS_MMR_MDR_like"/>
    <property type="match status" value="1"/>
</dbReference>
<dbReference type="Pfam" id="PF07690">
    <property type="entry name" value="MFS_1"/>
    <property type="match status" value="1"/>
</dbReference>
<gene>
    <name evidence="10" type="ordered locus">HRM2_08960</name>
</gene>
<feature type="transmembrane region" description="Helical" evidence="8">
    <location>
        <begin position="9"/>
        <end position="35"/>
    </location>
</feature>
<keyword evidence="3" id="KW-0813">Transport</keyword>
<dbReference type="SUPFAM" id="SSF103473">
    <property type="entry name" value="MFS general substrate transporter"/>
    <property type="match status" value="1"/>
</dbReference>
<comment type="similarity">
    <text evidence="2">Belongs to the major facilitator superfamily. EmrB family.</text>
</comment>
<keyword evidence="4" id="KW-1003">Cell membrane</keyword>
<organism evidence="10 11">
    <name type="scientific">Desulforapulum autotrophicum (strain ATCC 43914 / DSM 3382 / VKM B-1955 / HRM2)</name>
    <name type="common">Desulfobacterium autotrophicum</name>
    <dbReference type="NCBI Taxonomy" id="177437"/>
    <lineage>
        <taxon>Bacteria</taxon>
        <taxon>Pseudomonadati</taxon>
        <taxon>Thermodesulfobacteriota</taxon>
        <taxon>Desulfobacteria</taxon>
        <taxon>Desulfobacterales</taxon>
        <taxon>Desulfobacteraceae</taxon>
        <taxon>Desulforapulum</taxon>
    </lineage>
</organism>
<feature type="transmembrane region" description="Helical" evidence="8">
    <location>
        <begin position="102"/>
        <end position="123"/>
    </location>
</feature>
<feature type="transmembrane region" description="Helical" evidence="8">
    <location>
        <begin position="266"/>
        <end position="291"/>
    </location>
</feature>
<keyword evidence="5 8" id="KW-0812">Transmembrane</keyword>
<protein>
    <submittedName>
        <fullName evidence="10">Multidrug resistance protein (Efflux pump/antiporter)</fullName>
    </submittedName>
</protein>
<dbReference type="Proteomes" id="UP000000442">
    <property type="component" value="Chromosome"/>
</dbReference>
<dbReference type="PROSITE" id="PS50850">
    <property type="entry name" value="MFS"/>
    <property type="match status" value="1"/>
</dbReference>
<evidence type="ECO:0000256" key="1">
    <source>
        <dbReference type="ARBA" id="ARBA00004651"/>
    </source>
</evidence>
<feature type="transmembrane region" description="Helical" evidence="8">
    <location>
        <begin position="226"/>
        <end position="246"/>
    </location>
</feature>
<evidence type="ECO:0000256" key="5">
    <source>
        <dbReference type="ARBA" id="ARBA00022692"/>
    </source>
</evidence>
<feature type="transmembrane region" description="Helical" evidence="8">
    <location>
        <begin position="47"/>
        <end position="65"/>
    </location>
</feature>
<dbReference type="GO" id="GO:0005886">
    <property type="term" value="C:plasma membrane"/>
    <property type="evidence" value="ECO:0007669"/>
    <property type="project" value="UniProtKB-SubCell"/>
</dbReference>
<dbReference type="OrthoDB" id="9807274at2"/>
<feature type="transmembrane region" description="Helical" evidence="8">
    <location>
        <begin position="356"/>
        <end position="374"/>
    </location>
</feature>
<evidence type="ECO:0000313" key="10">
    <source>
        <dbReference type="EMBL" id="ACN14009.1"/>
    </source>
</evidence>
<feature type="transmembrane region" description="Helical" evidence="8">
    <location>
        <begin position="331"/>
        <end position="350"/>
    </location>
</feature>
<evidence type="ECO:0000256" key="4">
    <source>
        <dbReference type="ARBA" id="ARBA00022475"/>
    </source>
</evidence>
<evidence type="ECO:0000313" key="11">
    <source>
        <dbReference type="Proteomes" id="UP000000442"/>
    </source>
</evidence>
<feature type="transmembrane region" description="Helical" evidence="8">
    <location>
        <begin position="77"/>
        <end position="96"/>
    </location>
</feature>